<comment type="caution">
    <text evidence="2">The sequence shown here is derived from an EMBL/GenBank/DDBJ whole genome shotgun (WGS) entry which is preliminary data.</text>
</comment>
<protein>
    <submittedName>
        <fullName evidence="2">Uncharacterized protein YbjT (DUF2867 family)</fullName>
    </submittedName>
</protein>
<dbReference type="InterPro" id="IPR008030">
    <property type="entry name" value="NmrA-like"/>
</dbReference>
<sequence>MTYLVHGATGAQGGPVAALLKANGHDVRPLTRATAELDDILALTSAYAGVEAAFIHFPITPDPAAPGRWAKAVATAVLAAKPRRVVISTSGGVGDERLAVISGLAAELRAGGVPATLLAPRLFRENLLLPPIQDRLRADGTLIYPVRADQPIAWVSHLDVAEAAVAALTSATAPDEVHLGETLTGPELAAGFAAHLGRPVTYQQLSPAEFQVLLAPLLGEAAAAGIAASYGDIAGLPHLSFPAEQGGEALLGAQPRGTAAWLAELDIPA</sequence>
<dbReference type="InterPro" id="IPR051604">
    <property type="entry name" value="Ergot_Alk_Oxidoreductase"/>
</dbReference>
<evidence type="ECO:0000313" key="2">
    <source>
        <dbReference type="EMBL" id="MBB4678976.1"/>
    </source>
</evidence>
<gene>
    <name evidence="2" type="ORF">HNR67_005094</name>
</gene>
<dbReference type="Pfam" id="PF05368">
    <property type="entry name" value="NmrA"/>
    <property type="match status" value="1"/>
</dbReference>
<dbReference type="RefSeq" id="WP_185004777.1">
    <property type="nucleotide sequence ID" value="NZ_BAAAUI010000074.1"/>
</dbReference>
<reference evidence="2 3" key="1">
    <citation type="submission" date="2020-08" db="EMBL/GenBank/DDBJ databases">
        <title>Sequencing the genomes of 1000 actinobacteria strains.</title>
        <authorList>
            <person name="Klenk H.-P."/>
        </authorList>
    </citation>
    <scope>NUCLEOTIDE SEQUENCE [LARGE SCALE GENOMIC DNA]</scope>
    <source>
        <strain evidence="2 3">DSM 44230</strain>
    </source>
</reference>
<accession>A0A7W7CFN8</accession>
<dbReference type="PANTHER" id="PTHR43162:SF1">
    <property type="entry name" value="PRESTALK A DIFFERENTIATION PROTEIN A"/>
    <property type="match status" value="1"/>
</dbReference>
<dbReference type="InterPro" id="IPR036291">
    <property type="entry name" value="NAD(P)-bd_dom_sf"/>
</dbReference>
<keyword evidence="3" id="KW-1185">Reference proteome</keyword>
<evidence type="ECO:0000313" key="3">
    <source>
        <dbReference type="Proteomes" id="UP000533598"/>
    </source>
</evidence>
<feature type="domain" description="NmrA-like" evidence="1">
    <location>
        <begin position="36"/>
        <end position="213"/>
    </location>
</feature>
<proteinExistence type="predicted"/>
<dbReference type="Proteomes" id="UP000533598">
    <property type="component" value="Unassembled WGS sequence"/>
</dbReference>
<dbReference type="Gene3D" id="3.40.50.720">
    <property type="entry name" value="NAD(P)-binding Rossmann-like Domain"/>
    <property type="match status" value="1"/>
</dbReference>
<name>A0A7W7CFN8_9PSEU</name>
<dbReference type="SUPFAM" id="SSF51735">
    <property type="entry name" value="NAD(P)-binding Rossmann-fold domains"/>
    <property type="match status" value="1"/>
</dbReference>
<dbReference type="AlphaFoldDB" id="A0A7W7CFN8"/>
<evidence type="ECO:0000259" key="1">
    <source>
        <dbReference type="Pfam" id="PF05368"/>
    </source>
</evidence>
<dbReference type="EMBL" id="JACHMH010000001">
    <property type="protein sequence ID" value="MBB4678976.1"/>
    <property type="molecule type" value="Genomic_DNA"/>
</dbReference>
<dbReference type="PANTHER" id="PTHR43162">
    <property type="match status" value="1"/>
</dbReference>
<organism evidence="2 3">
    <name type="scientific">Crossiella cryophila</name>
    <dbReference type="NCBI Taxonomy" id="43355"/>
    <lineage>
        <taxon>Bacteria</taxon>
        <taxon>Bacillati</taxon>
        <taxon>Actinomycetota</taxon>
        <taxon>Actinomycetes</taxon>
        <taxon>Pseudonocardiales</taxon>
        <taxon>Pseudonocardiaceae</taxon>
        <taxon>Crossiella</taxon>
    </lineage>
</organism>